<evidence type="ECO:0000259" key="1">
    <source>
        <dbReference type="PROSITE" id="PS50191"/>
    </source>
</evidence>
<dbReference type="AlphaFoldDB" id="A0A0B8N478"/>
<sequence>MTTDNTTVLAKFNGLCAEQGLLGRRDGMEDSDRIDGITDDTTLLRFLQGNHMDLSTALRQFQEATKFHRTKNVARLYDLISVHDFEDTRKLYPHWTGRRDSRGLPILMIDMAHLDQAAMVHWRETTEIPSQDACTDGGKITPDMEQRASVLHDYITRFVFPLCSAMKDRPETSTPISKSVYVVDASSLGLKQAWDLRYFARDISWILSTCYPETIDRIYVCNAPSYFSRMWSFLKKFVDPVTANKIAVLKSADVYGTLNQYISHDNIPTQFGGGFRFSNGMLPDLSTGTANGVRRATELASLVEIKAKKSDVLLK</sequence>
<evidence type="ECO:0000313" key="3">
    <source>
        <dbReference type="Proteomes" id="UP000053095"/>
    </source>
</evidence>
<organism evidence="2 3">
    <name type="scientific">Talaromyces pinophilus</name>
    <name type="common">Penicillium pinophilum</name>
    <dbReference type="NCBI Taxonomy" id="128442"/>
    <lineage>
        <taxon>Eukaryota</taxon>
        <taxon>Fungi</taxon>
        <taxon>Dikarya</taxon>
        <taxon>Ascomycota</taxon>
        <taxon>Pezizomycotina</taxon>
        <taxon>Eurotiomycetes</taxon>
        <taxon>Eurotiomycetidae</taxon>
        <taxon>Eurotiales</taxon>
        <taxon>Trichocomaceae</taxon>
        <taxon>Talaromyces</taxon>
        <taxon>Talaromyces sect. Talaromyces</taxon>
    </lineage>
</organism>
<dbReference type="PROSITE" id="PS50191">
    <property type="entry name" value="CRAL_TRIO"/>
    <property type="match status" value="1"/>
</dbReference>
<dbReference type="Gene3D" id="1.10.8.20">
    <property type="entry name" value="N-terminal domain of phosphatidylinositol transfer protein sec14p"/>
    <property type="match status" value="1"/>
</dbReference>
<dbReference type="InterPro" id="IPR051026">
    <property type="entry name" value="PI/PC_transfer"/>
</dbReference>
<dbReference type="Gene3D" id="3.40.525.10">
    <property type="entry name" value="CRAL-TRIO lipid binding domain"/>
    <property type="match status" value="1"/>
</dbReference>
<dbReference type="CDD" id="cd00170">
    <property type="entry name" value="SEC14"/>
    <property type="match status" value="1"/>
</dbReference>
<protein>
    <submittedName>
        <fullName evidence="2">Phosphatidylinositol/ phosphatidylcholinetransfer</fullName>
    </submittedName>
</protein>
<gene>
    <name evidence="2" type="ORF">TCE0_043f15532</name>
</gene>
<proteinExistence type="predicted"/>
<dbReference type="InterPro" id="IPR036273">
    <property type="entry name" value="CRAL/TRIO_N_dom_sf"/>
</dbReference>
<feature type="domain" description="CRAL-TRIO" evidence="1">
    <location>
        <begin position="84"/>
        <end position="279"/>
    </location>
</feature>
<keyword evidence="3" id="KW-1185">Reference proteome</keyword>
<dbReference type="SUPFAM" id="SSF52087">
    <property type="entry name" value="CRAL/TRIO domain"/>
    <property type="match status" value="1"/>
</dbReference>
<accession>A0A0B8N478</accession>
<name>A0A0B8N478_TALPI</name>
<dbReference type="PANTHER" id="PTHR45657:SF20">
    <property type="entry name" value="CRAL_TRIO DOMAIN PROTEIN (AFU_ORTHOLOGUE AFUA_5G00680)"/>
    <property type="match status" value="1"/>
</dbReference>
<dbReference type="Pfam" id="PF00650">
    <property type="entry name" value="CRAL_TRIO"/>
    <property type="match status" value="1"/>
</dbReference>
<dbReference type="SMART" id="SM00516">
    <property type="entry name" value="SEC14"/>
    <property type="match status" value="1"/>
</dbReference>
<reference evidence="3" key="1">
    <citation type="journal article" date="2015" name="Genome Announc.">
        <title>Draft genome sequence of Talaromyces cellulolyticus strain Y-94, a source of lignocellulosic biomass-degrading enzymes.</title>
        <authorList>
            <person name="Fujii T."/>
            <person name="Koike H."/>
            <person name="Sawayama S."/>
            <person name="Yano S."/>
            <person name="Inoue H."/>
        </authorList>
    </citation>
    <scope>NUCLEOTIDE SEQUENCE [LARGE SCALE GENOMIC DNA]</scope>
    <source>
        <strain evidence="3">Y-94</strain>
    </source>
</reference>
<dbReference type="EMBL" id="DF933839">
    <property type="protein sequence ID" value="GAM41973.1"/>
    <property type="molecule type" value="Genomic_DNA"/>
</dbReference>
<dbReference type="Proteomes" id="UP000053095">
    <property type="component" value="Unassembled WGS sequence"/>
</dbReference>
<dbReference type="PANTHER" id="PTHR45657">
    <property type="entry name" value="CRAL-TRIO DOMAIN-CONTAINING PROTEIN YKL091C-RELATED"/>
    <property type="match status" value="1"/>
</dbReference>
<dbReference type="SUPFAM" id="SSF46938">
    <property type="entry name" value="CRAL/TRIO N-terminal domain"/>
    <property type="match status" value="1"/>
</dbReference>
<evidence type="ECO:0000313" key="2">
    <source>
        <dbReference type="EMBL" id="GAM41973.1"/>
    </source>
</evidence>
<dbReference type="InterPro" id="IPR036865">
    <property type="entry name" value="CRAL-TRIO_dom_sf"/>
</dbReference>
<dbReference type="InterPro" id="IPR001251">
    <property type="entry name" value="CRAL-TRIO_dom"/>
</dbReference>